<feature type="compositionally biased region" description="Low complexity" evidence="1">
    <location>
        <begin position="193"/>
        <end position="206"/>
    </location>
</feature>
<feature type="compositionally biased region" description="Polar residues" evidence="1">
    <location>
        <begin position="114"/>
        <end position="137"/>
    </location>
</feature>
<evidence type="ECO:0000313" key="3">
    <source>
        <dbReference type="EMBL" id="TKA65098.1"/>
    </source>
</evidence>
<feature type="compositionally biased region" description="Basic and acidic residues" evidence="1">
    <location>
        <begin position="56"/>
        <end position="82"/>
    </location>
</feature>
<sequence>MANAVELGMEGFDRVLDKYHDRVYEKVGPSKRDGKQQQQSSRRSQDDDGYGYDYDESSRRRRDTENDRVSKNGDRTRRDDRNGYAAQQGYNPQDYTRRDDYQDKNARQDYGREQYQQPQYNRNQLEYDYSGNNFQQSAAAGAAGAYLGNQRSRGDRPDRSEDDLHSSGRKNGRDPESRSSRSQKRNKSRGRRNNSGSGSRSRSRSGVRAILHDQFDLKSEKGIGAGVAGALAGAFAGHELGDGDNLLISLAGAVIGGLGANALEKKYKDSKEKDGDKKGRQGGRYEEKGRREGKSGRDRYEERDGRDDGGGDRRRHRSR</sequence>
<gene>
    <name evidence="3" type="ORF">B0A49_08981</name>
    <name evidence="2" type="ORF">B0A49_10594</name>
</gene>
<dbReference type="AlphaFoldDB" id="A0A4U0VYL3"/>
<feature type="compositionally biased region" description="Basic and acidic residues" evidence="1">
    <location>
        <begin position="23"/>
        <end position="35"/>
    </location>
</feature>
<evidence type="ECO:0000256" key="1">
    <source>
        <dbReference type="SAM" id="MobiDB-lite"/>
    </source>
</evidence>
<feature type="compositionally biased region" description="Basic residues" evidence="1">
    <location>
        <begin position="181"/>
        <end position="192"/>
    </location>
</feature>
<evidence type="ECO:0008006" key="5">
    <source>
        <dbReference type="Google" id="ProtNLM"/>
    </source>
</evidence>
<keyword evidence="4" id="KW-1185">Reference proteome</keyword>
<feature type="compositionally biased region" description="Basic and acidic residues" evidence="1">
    <location>
        <begin position="95"/>
        <end position="112"/>
    </location>
</feature>
<feature type="region of interest" description="Disordered" evidence="1">
    <location>
        <begin position="267"/>
        <end position="319"/>
    </location>
</feature>
<dbReference type="STRING" id="331657.A0A4U0VYL3"/>
<comment type="caution">
    <text evidence="2">The sequence shown here is derived from an EMBL/GenBank/DDBJ whole genome shotgun (WGS) entry which is preliminary data.</text>
</comment>
<dbReference type="Proteomes" id="UP000308768">
    <property type="component" value="Unassembled WGS sequence"/>
</dbReference>
<name>A0A4U0VYL3_9PEZI</name>
<feature type="compositionally biased region" description="Basic and acidic residues" evidence="1">
    <location>
        <begin position="152"/>
        <end position="179"/>
    </location>
</feature>
<protein>
    <recommendedName>
        <fullName evidence="5">Glycine zipper 2TM domain-containing protein</fullName>
    </recommendedName>
</protein>
<dbReference type="EMBL" id="NAJN01002282">
    <property type="protein sequence ID" value="TKA54880.1"/>
    <property type="molecule type" value="Genomic_DNA"/>
</dbReference>
<dbReference type="OrthoDB" id="3946738at2759"/>
<evidence type="ECO:0000313" key="2">
    <source>
        <dbReference type="EMBL" id="TKA54880.1"/>
    </source>
</evidence>
<evidence type="ECO:0000313" key="4">
    <source>
        <dbReference type="Proteomes" id="UP000308768"/>
    </source>
</evidence>
<accession>A0A4U0VYL3</accession>
<dbReference type="EMBL" id="NAJN01001179">
    <property type="protein sequence ID" value="TKA65098.1"/>
    <property type="molecule type" value="Genomic_DNA"/>
</dbReference>
<proteinExistence type="predicted"/>
<organism evidence="2 4">
    <name type="scientific">Cryomyces minteri</name>
    <dbReference type="NCBI Taxonomy" id="331657"/>
    <lineage>
        <taxon>Eukaryota</taxon>
        <taxon>Fungi</taxon>
        <taxon>Dikarya</taxon>
        <taxon>Ascomycota</taxon>
        <taxon>Pezizomycotina</taxon>
        <taxon>Dothideomycetes</taxon>
        <taxon>Dothideomycetes incertae sedis</taxon>
        <taxon>Cryomyces</taxon>
    </lineage>
</organism>
<reference evidence="2 4" key="1">
    <citation type="submission" date="2017-03" db="EMBL/GenBank/DDBJ databases">
        <title>Genomes of endolithic fungi from Antarctica.</title>
        <authorList>
            <person name="Coleine C."/>
            <person name="Masonjones S."/>
            <person name="Stajich J.E."/>
        </authorList>
    </citation>
    <scope>NUCLEOTIDE SEQUENCE [LARGE SCALE GENOMIC DNA]</scope>
    <source>
        <strain evidence="2 4">CCFEE 5187</strain>
    </source>
</reference>
<feature type="region of interest" description="Disordered" evidence="1">
    <location>
        <begin position="23"/>
        <end position="208"/>
    </location>
</feature>
<feature type="compositionally biased region" description="Basic and acidic residues" evidence="1">
    <location>
        <begin position="267"/>
        <end position="312"/>
    </location>
</feature>